<accession>A0A7U2NH00</accession>
<proteinExistence type="predicted"/>
<dbReference type="Pfam" id="PF20365">
    <property type="entry name" value="DUF6660"/>
    <property type="match status" value="1"/>
</dbReference>
<dbReference type="AlphaFoldDB" id="A0A7U2NH00"/>
<feature type="signal peptide" evidence="1">
    <location>
        <begin position="1"/>
        <end position="21"/>
    </location>
</feature>
<protein>
    <recommendedName>
        <fullName evidence="4">Secreted protein</fullName>
    </recommendedName>
</protein>
<name>A0A7U2NH00_FLAPS</name>
<dbReference type="Proteomes" id="UP000596329">
    <property type="component" value="Chromosome"/>
</dbReference>
<dbReference type="RefSeq" id="WP_063742743.1">
    <property type="nucleotide sequence ID" value="NZ_BJSX01000082.1"/>
</dbReference>
<keyword evidence="1" id="KW-0732">Signal</keyword>
<dbReference type="EMBL" id="CP059075">
    <property type="protein sequence ID" value="QRE04785.1"/>
    <property type="molecule type" value="Genomic_DNA"/>
</dbReference>
<organism evidence="2 3">
    <name type="scientific">Flavobacterium psychrophilum</name>
    <dbReference type="NCBI Taxonomy" id="96345"/>
    <lineage>
        <taxon>Bacteria</taxon>
        <taxon>Pseudomonadati</taxon>
        <taxon>Bacteroidota</taxon>
        <taxon>Flavobacteriia</taxon>
        <taxon>Flavobacteriales</taxon>
        <taxon>Flavobacteriaceae</taxon>
        <taxon>Flavobacterium</taxon>
    </lineage>
</organism>
<evidence type="ECO:0000313" key="2">
    <source>
        <dbReference type="EMBL" id="QRE04785.1"/>
    </source>
</evidence>
<sequence length="108" mass="12346">MKNFWLLFSILILTLSVLPCSDIIECNDNAKTEITKDSNHSNHKNNKELCPPLCGCSCCGVQLAIFETQLISFKENSIFTFQKEKISSYETIYIQKIADKIWQPPKIS</sequence>
<reference evidence="2 3" key="1">
    <citation type="submission" date="2020-07" db="EMBL/GenBank/DDBJ databases">
        <title>Genomic characterization of Flavobacterium psychrophilum strains.</title>
        <authorList>
            <person name="Castillo D."/>
            <person name="Jorgensen J."/>
            <person name="Middelboe M."/>
        </authorList>
    </citation>
    <scope>NUCLEOTIDE SEQUENCE [LARGE SCALE GENOMIC DNA]</scope>
    <source>
        <strain evidence="2 3">FPS-R7</strain>
    </source>
</reference>
<gene>
    <name evidence="2" type="ORF">H0H26_04115</name>
</gene>
<evidence type="ECO:0000313" key="3">
    <source>
        <dbReference type="Proteomes" id="UP000596329"/>
    </source>
</evidence>
<dbReference type="InterPro" id="IPR046601">
    <property type="entry name" value="DUF6660"/>
</dbReference>
<evidence type="ECO:0000256" key="1">
    <source>
        <dbReference type="SAM" id="SignalP"/>
    </source>
</evidence>
<feature type="chain" id="PRO_5030667002" description="Secreted protein" evidence="1">
    <location>
        <begin position="22"/>
        <end position="108"/>
    </location>
</feature>
<evidence type="ECO:0008006" key="4">
    <source>
        <dbReference type="Google" id="ProtNLM"/>
    </source>
</evidence>